<protein>
    <submittedName>
        <fullName evidence="10">Uncharacterized protein LOC102802332</fullName>
    </submittedName>
</protein>
<accession>A0ABM0LZR7</accession>
<keyword evidence="1" id="KW-0645">Protease</keyword>
<gene>
    <name evidence="10" type="primary">LOC102802332</name>
</gene>
<dbReference type="Gene3D" id="3.10.250.10">
    <property type="entry name" value="SRCR-like domain"/>
    <property type="match status" value="1"/>
</dbReference>
<dbReference type="InterPro" id="IPR000998">
    <property type="entry name" value="MAM_dom"/>
</dbReference>
<keyword evidence="4 6" id="KW-1015">Disulfide bond</keyword>
<keyword evidence="3" id="KW-0720">Serine protease</keyword>
<dbReference type="InterPro" id="IPR023415">
    <property type="entry name" value="LDLR_class-A_CS"/>
</dbReference>
<evidence type="ECO:0000259" key="8">
    <source>
        <dbReference type="PROSITE" id="PS50287"/>
    </source>
</evidence>
<dbReference type="PANTHER" id="PTHR23282">
    <property type="entry name" value="APICAL ENDOSOMAL GLYCOPROTEIN PRECURSOR"/>
    <property type="match status" value="1"/>
</dbReference>
<dbReference type="SMART" id="SM00192">
    <property type="entry name" value="LDLa"/>
    <property type="match status" value="1"/>
</dbReference>
<proteinExistence type="predicted"/>
<name>A0ABM0LZR7_SACKO</name>
<dbReference type="SMART" id="SM00137">
    <property type="entry name" value="MAM"/>
    <property type="match status" value="1"/>
</dbReference>
<dbReference type="PROSITE" id="PS50060">
    <property type="entry name" value="MAM_2"/>
    <property type="match status" value="1"/>
</dbReference>
<feature type="domain" description="MAM" evidence="7">
    <location>
        <begin position="108"/>
        <end position="268"/>
    </location>
</feature>
<dbReference type="Pfam" id="PF00629">
    <property type="entry name" value="MAM"/>
    <property type="match status" value="1"/>
</dbReference>
<feature type="disulfide bond" evidence="6">
    <location>
        <begin position="344"/>
        <end position="354"/>
    </location>
</feature>
<evidence type="ECO:0000256" key="1">
    <source>
        <dbReference type="ARBA" id="ARBA00022670"/>
    </source>
</evidence>
<feature type="non-terminal residue" evidence="10">
    <location>
        <position position="421"/>
    </location>
</feature>
<evidence type="ECO:0000259" key="7">
    <source>
        <dbReference type="PROSITE" id="PS50060"/>
    </source>
</evidence>
<feature type="disulfide bond" evidence="5">
    <location>
        <begin position="392"/>
        <end position="410"/>
    </location>
</feature>
<feature type="domain" description="SRCR" evidence="8">
    <location>
        <begin position="274"/>
        <end position="378"/>
    </location>
</feature>
<dbReference type="SUPFAM" id="SSF56487">
    <property type="entry name" value="SRCR-like"/>
    <property type="match status" value="1"/>
</dbReference>
<reference evidence="10" key="1">
    <citation type="submission" date="2025-08" db="UniProtKB">
        <authorList>
            <consortium name="RefSeq"/>
        </authorList>
    </citation>
    <scope>IDENTIFICATION</scope>
    <source>
        <tissue evidence="10">Testes</tissue>
    </source>
</reference>
<evidence type="ECO:0000256" key="4">
    <source>
        <dbReference type="ARBA" id="ARBA00023157"/>
    </source>
</evidence>
<dbReference type="InterPro" id="IPR013320">
    <property type="entry name" value="ConA-like_dom_sf"/>
</dbReference>
<dbReference type="PANTHER" id="PTHR23282:SF146">
    <property type="entry name" value="RT07201P-RELATED"/>
    <property type="match status" value="1"/>
</dbReference>
<keyword evidence="9" id="KW-1185">Reference proteome</keyword>
<dbReference type="SUPFAM" id="SSF49899">
    <property type="entry name" value="Concanavalin A-like lectins/glucanases"/>
    <property type="match status" value="1"/>
</dbReference>
<evidence type="ECO:0000313" key="10">
    <source>
        <dbReference type="RefSeq" id="XP_006813258.1"/>
    </source>
</evidence>
<sequence length="421" mass="47766">METKTAEETTKRIPKPLRLSNFEYADDFAMEESVTSNNTVSRKPNIPMKDIPRNESIYIDYKLVGGINVPCDVKFKCEEKKVLVLINVCKQWFNGEKKTLWGEFVYPLACNFEESFCQWVQVYDDNFDWTRHSGLTDTSLTGPSVDNTYANETGYYVYIETSYPRNEDEIARLISPIISQDSGCSMTFYYHMYGTDINTLKVFTKEYGSMAVEQVWDQPGAQGNVWLETTVNFYNMQPFQVLIEASCGDGVYGDIAIDDISFSEGCYKGVEGKIRLIDSNSLNEGRIEIFHDNVWGTICGYNETWQDETDGLVVCRQLGYQSAAASPPLPADDSVPVHLDNIRCEGTEELLTDCRNNGWNVSHLYCSFHLDDVTVKCTDMAPPICHEGYFTCANQNCVVPQQLCDYNDDCGDYSDEEPSLC</sequence>
<evidence type="ECO:0000256" key="3">
    <source>
        <dbReference type="ARBA" id="ARBA00022825"/>
    </source>
</evidence>
<dbReference type="CDD" id="cd06263">
    <property type="entry name" value="MAM"/>
    <property type="match status" value="1"/>
</dbReference>
<dbReference type="SUPFAM" id="SSF57424">
    <property type="entry name" value="LDL receptor-like module"/>
    <property type="match status" value="1"/>
</dbReference>
<dbReference type="InterPro" id="IPR036772">
    <property type="entry name" value="SRCR-like_dom_sf"/>
</dbReference>
<dbReference type="InterPro" id="IPR036055">
    <property type="entry name" value="LDL_receptor-like_sf"/>
</dbReference>
<dbReference type="SMART" id="SM00202">
    <property type="entry name" value="SR"/>
    <property type="match status" value="1"/>
</dbReference>
<evidence type="ECO:0000256" key="2">
    <source>
        <dbReference type="ARBA" id="ARBA00022801"/>
    </source>
</evidence>
<dbReference type="InterPro" id="IPR001190">
    <property type="entry name" value="SRCR"/>
</dbReference>
<keyword evidence="2" id="KW-0378">Hydrolase</keyword>
<dbReference type="PROSITE" id="PS50068">
    <property type="entry name" value="LDLRA_2"/>
    <property type="match status" value="1"/>
</dbReference>
<evidence type="ECO:0000313" key="9">
    <source>
        <dbReference type="Proteomes" id="UP000694865"/>
    </source>
</evidence>
<feature type="disulfide bond" evidence="5">
    <location>
        <begin position="385"/>
        <end position="397"/>
    </location>
</feature>
<dbReference type="InterPro" id="IPR002172">
    <property type="entry name" value="LDrepeatLR_classA_rpt"/>
</dbReference>
<evidence type="ECO:0000256" key="6">
    <source>
        <dbReference type="PROSITE-ProRule" id="PRU00196"/>
    </source>
</evidence>
<comment type="caution">
    <text evidence="6">Lacks conserved residue(s) required for the propagation of feature annotation.</text>
</comment>
<evidence type="ECO:0000256" key="5">
    <source>
        <dbReference type="PROSITE-ProRule" id="PRU00124"/>
    </source>
</evidence>
<dbReference type="CDD" id="cd00112">
    <property type="entry name" value="LDLa"/>
    <property type="match status" value="1"/>
</dbReference>
<dbReference type="Proteomes" id="UP000694865">
    <property type="component" value="Unplaced"/>
</dbReference>
<dbReference type="PROSITE" id="PS01209">
    <property type="entry name" value="LDLRA_1"/>
    <property type="match status" value="1"/>
</dbReference>
<dbReference type="Pfam" id="PF00530">
    <property type="entry name" value="SRCR"/>
    <property type="match status" value="1"/>
</dbReference>
<dbReference type="GeneID" id="102802332"/>
<dbReference type="PROSITE" id="PS50287">
    <property type="entry name" value="SRCR_2"/>
    <property type="match status" value="1"/>
</dbReference>
<dbReference type="Gene3D" id="2.60.120.200">
    <property type="match status" value="1"/>
</dbReference>
<dbReference type="Gene3D" id="4.10.400.10">
    <property type="entry name" value="Low-density Lipoprotein Receptor"/>
    <property type="match status" value="1"/>
</dbReference>
<dbReference type="InterPro" id="IPR051560">
    <property type="entry name" value="MAM_domain-containing"/>
</dbReference>
<organism evidence="9 10">
    <name type="scientific">Saccoglossus kowalevskii</name>
    <name type="common">Acorn worm</name>
    <dbReference type="NCBI Taxonomy" id="10224"/>
    <lineage>
        <taxon>Eukaryota</taxon>
        <taxon>Metazoa</taxon>
        <taxon>Hemichordata</taxon>
        <taxon>Enteropneusta</taxon>
        <taxon>Harrimaniidae</taxon>
        <taxon>Saccoglossus</taxon>
    </lineage>
</organism>
<dbReference type="PRINTS" id="PR00258">
    <property type="entry name" value="SPERACTRCPTR"/>
</dbReference>
<dbReference type="Pfam" id="PF00057">
    <property type="entry name" value="Ldl_recept_a"/>
    <property type="match status" value="1"/>
</dbReference>
<dbReference type="RefSeq" id="XP_006813258.1">
    <property type="nucleotide sequence ID" value="XM_006813195.1"/>
</dbReference>